<dbReference type="KEGG" id="mmar:MODMU_2022"/>
<dbReference type="PROSITE" id="PS01125">
    <property type="entry name" value="ROK"/>
    <property type="match status" value="1"/>
</dbReference>
<dbReference type="SUPFAM" id="SSF53067">
    <property type="entry name" value="Actin-like ATPase domain"/>
    <property type="match status" value="1"/>
</dbReference>
<dbReference type="Pfam" id="PF00480">
    <property type="entry name" value="ROK"/>
    <property type="match status" value="1"/>
</dbReference>
<dbReference type="InterPro" id="IPR049874">
    <property type="entry name" value="ROK_cs"/>
</dbReference>
<organism evidence="2 3">
    <name type="scientific">Modestobacter italicus (strain DSM 44449 / CECT 9708 / BC 501)</name>
    <dbReference type="NCBI Taxonomy" id="2732864"/>
    <lineage>
        <taxon>Bacteria</taxon>
        <taxon>Bacillati</taxon>
        <taxon>Actinomycetota</taxon>
        <taxon>Actinomycetes</taxon>
        <taxon>Geodermatophilales</taxon>
        <taxon>Geodermatophilaceae</taxon>
        <taxon>Modestobacter</taxon>
    </lineage>
</organism>
<evidence type="ECO:0000313" key="2">
    <source>
        <dbReference type="EMBL" id="CCH87457.1"/>
    </source>
</evidence>
<comment type="similarity">
    <text evidence="1">Belongs to the ROK (NagC/XylR) family.</text>
</comment>
<dbReference type="eggNOG" id="COG1940">
    <property type="taxonomic scope" value="Bacteria"/>
</dbReference>
<accession>I4EVP4</accession>
<proteinExistence type="inferred from homology"/>
<protein>
    <submittedName>
        <fullName evidence="2">Glucokinase</fullName>
    </submittedName>
</protein>
<dbReference type="PANTHER" id="PTHR18964">
    <property type="entry name" value="ROK (REPRESSOR, ORF, KINASE) FAMILY"/>
    <property type="match status" value="1"/>
</dbReference>
<dbReference type="STRING" id="477641.MODMU_2022"/>
<keyword evidence="3" id="KW-1185">Reference proteome</keyword>
<dbReference type="EMBL" id="FO203431">
    <property type="protein sequence ID" value="CCH87457.1"/>
    <property type="molecule type" value="Genomic_DNA"/>
</dbReference>
<dbReference type="OMA" id="GHMPFGD"/>
<evidence type="ECO:0000313" key="3">
    <source>
        <dbReference type="Proteomes" id="UP000006461"/>
    </source>
</evidence>
<name>I4EVP4_MODI5</name>
<gene>
    <name evidence="2" type="ordered locus">MODMU_2022</name>
</gene>
<dbReference type="AlphaFoldDB" id="I4EVP4"/>
<evidence type="ECO:0000256" key="1">
    <source>
        <dbReference type="ARBA" id="ARBA00006479"/>
    </source>
</evidence>
<reference evidence="2 3" key="1">
    <citation type="journal article" date="2012" name="J. Bacteriol.">
        <title>Genome Sequence of Radiation-Resistant Modestobacter marinus Strain BC501, a Representative Actinobacterium That Thrives on Calcareous Stone Surfaces.</title>
        <authorList>
            <person name="Normand P."/>
            <person name="Gury J."/>
            <person name="Pujic P."/>
            <person name="Chouaia B."/>
            <person name="Crotti E."/>
            <person name="Brusetti L."/>
            <person name="Daffonchio D."/>
            <person name="Vacherie B."/>
            <person name="Barbe V."/>
            <person name="Medigue C."/>
            <person name="Calteau A."/>
            <person name="Ghodhbane-Gtari F."/>
            <person name="Essoussi I."/>
            <person name="Nouioui I."/>
            <person name="Abbassi-Ghozzi I."/>
            <person name="Gtari M."/>
        </authorList>
    </citation>
    <scope>NUCLEOTIDE SEQUENCE [LARGE SCALE GENOMIC DNA]</scope>
    <source>
        <strain evidence="3">BC 501</strain>
    </source>
</reference>
<dbReference type="HOGENOM" id="CLU_036604_13_2_11"/>
<dbReference type="Gene3D" id="1.10.10.10">
    <property type="entry name" value="Winged helix-like DNA-binding domain superfamily/Winged helix DNA-binding domain"/>
    <property type="match status" value="1"/>
</dbReference>
<dbReference type="PANTHER" id="PTHR18964:SF149">
    <property type="entry name" value="BIFUNCTIONAL UDP-N-ACETYLGLUCOSAMINE 2-EPIMERASE_N-ACETYLMANNOSAMINE KINASE"/>
    <property type="match status" value="1"/>
</dbReference>
<dbReference type="InterPro" id="IPR000600">
    <property type="entry name" value="ROK"/>
</dbReference>
<dbReference type="OrthoDB" id="9810372at2"/>
<dbReference type="PATRIC" id="fig|477641.3.peg.1913"/>
<dbReference type="Gene3D" id="3.30.420.40">
    <property type="match status" value="2"/>
</dbReference>
<dbReference type="InterPro" id="IPR043129">
    <property type="entry name" value="ATPase_NBD"/>
</dbReference>
<sequence>MGALPERAVAMLAAAHRQPGLSRADASRLLGIGSGGATEVVGRLVAERLLAEGAPAPAGGRGRPTRQLTAHPEGPVVLAAAISHASWRVDAVELGGVSIGTLTGQHGAAPAPVVLGALRDAVGRLRARLGDRVLGLGVSAPGVVLDGRYLDAVGLGWTDVDLAVLDPEGPLVVADNDATLAAVAEQRRGAAAGARSSLHLLVDAGLGGALVDGGRLVGGARGTAGEFGHLPLGDPAVRCPCGAHGCWGTAVDGGALARLLGEPAPGHPAGYARQVVARAAAGDGSARAAVATTAAALGRGIAGLVNALDPEVVTLGGGAADLLAAAPDDLAGACHDGLMRIRRLDPPPVVPAGLGDAGPLVGAAEQVWDRWLERLSR</sequence>
<dbReference type="Proteomes" id="UP000006461">
    <property type="component" value="Chromosome"/>
</dbReference>
<dbReference type="InterPro" id="IPR036388">
    <property type="entry name" value="WH-like_DNA-bd_sf"/>
</dbReference>